<dbReference type="Gene3D" id="3.40.50.1240">
    <property type="entry name" value="Phosphoglycerate mutase-like"/>
    <property type="match status" value="1"/>
</dbReference>
<feature type="active site" description="Tele-phosphohistidine intermediate" evidence="2">
    <location>
        <position position="9"/>
    </location>
</feature>
<dbReference type="OrthoDB" id="354304at2759"/>
<feature type="compositionally biased region" description="Basic and acidic residues" evidence="4">
    <location>
        <begin position="320"/>
        <end position="330"/>
    </location>
</feature>
<dbReference type="AlphaFoldDB" id="A0A0C3QV68"/>
<dbReference type="Proteomes" id="UP000054248">
    <property type="component" value="Unassembled WGS sequence"/>
</dbReference>
<evidence type="ECO:0000313" key="5">
    <source>
        <dbReference type="EMBL" id="KIO33431.1"/>
    </source>
</evidence>
<dbReference type="PANTHER" id="PTHR46517">
    <property type="entry name" value="FRUCTOSE-2,6-BISPHOSPHATASE TIGAR"/>
    <property type="match status" value="1"/>
</dbReference>
<feature type="region of interest" description="Disordered" evidence="4">
    <location>
        <begin position="91"/>
        <end position="144"/>
    </location>
</feature>
<dbReference type="CDD" id="cd07067">
    <property type="entry name" value="HP_PGM_like"/>
    <property type="match status" value="1"/>
</dbReference>
<dbReference type="Pfam" id="PF00300">
    <property type="entry name" value="His_Phos_1"/>
    <property type="match status" value="1"/>
</dbReference>
<organism evidence="5 6">
    <name type="scientific">Tulasnella calospora MUT 4182</name>
    <dbReference type="NCBI Taxonomy" id="1051891"/>
    <lineage>
        <taxon>Eukaryota</taxon>
        <taxon>Fungi</taxon>
        <taxon>Dikarya</taxon>
        <taxon>Basidiomycota</taxon>
        <taxon>Agaricomycotina</taxon>
        <taxon>Agaricomycetes</taxon>
        <taxon>Cantharellales</taxon>
        <taxon>Tulasnellaceae</taxon>
        <taxon>Tulasnella</taxon>
    </lineage>
</organism>
<dbReference type="HOGENOM" id="CLU_033323_0_1_1"/>
<dbReference type="InterPro" id="IPR001345">
    <property type="entry name" value="PG/BPGM_mutase_AS"/>
</dbReference>
<keyword evidence="6" id="KW-1185">Reference proteome</keyword>
<evidence type="ECO:0008006" key="7">
    <source>
        <dbReference type="Google" id="ProtNLM"/>
    </source>
</evidence>
<feature type="region of interest" description="Disordered" evidence="4">
    <location>
        <begin position="311"/>
        <end position="340"/>
    </location>
</feature>
<dbReference type="GO" id="GO:0004331">
    <property type="term" value="F:fructose-2,6-bisphosphate 2-phosphatase activity"/>
    <property type="evidence" value="ECO:0007669"/>
    <property type="project" value="TreeGrafter"/>
</dbReference>
<reference evidence="5 6" key="1">
    <citation type="submission" date="2014-04" db="EMBL/GenBank/DDBJ databases">
        <authorList>
            <consortium name="DOE Joint Genome Institute"/>
            <person name="Kuo A."/>
            <person name="Girlanda M."/>
            <person name="Perotto S."/>
            <person name="Kohler A."/>
            <person name="Nagy L.G."/>
            <person name="Floudas D."/>
            <person name="Copeland A."/>
            <person name="Barry K.W."/>
            <person name="Cichocki N."/>
            <person name="Veneault-Fourrey C."/>
            <person name="LaButti K."/>
            <person name="Lindquist E.A."/>
            <person name="Lipzen A."/>
            <person name="Lundell T."/>
            <person name="Morin E."/>
            <person name="Murat C."/>
            <person name="Sun H."/>
            <person name="Tunlid A."/>
            <person name="Henrissat B."/>
            <person name="Grigoriev I.V."/>
            <person name="Hibbett D.S."/>
            <person name="Martin F."/>
            <person name="Nordberg H.P."/>
            <person name="Cantor M.N."/>
            <person name="Hua S.X."/>
        </authorList>
    </citation>
    <scope>NUCLEOTIDE SEQUENCE [LARGE SCALE GENOMIC DNA]</scope>
    <source>
        <strain evidence="5 6">MUT 4182</strain>
    </source>
</reference>
<gene>
    <name evidence="5" type="ORF">M407DRAFT_241045</name>
</gene>
<proteinExistence type="predicted"/>
<dbReference type="EMBL" id="KN822948">
    <property type="protein sequence ID" value="KIO33431.1"/>
    <property type="molecule type" value="Genomic_DNA"/>
</dbReference>
<dbReference type="SMART" id="SM00855">
    <property type="entry name" value="PGAM"/>
    <property type="match status" value="1"/>
</dbReference>
<accession>A0A0C3QV68</accession>
<protein>
    <recommendedName>
        <fullName evidence="7">Phosphoglycerate mutase</fullName>
    </recommendedName>
</protein>
<evidence type="ECO:0000256" key="3">
    <source>
        <dbReference type="PIRSR" id="PIRSR613078-2"/>
    </source>
</evidence>
<feature type="binding site" evidence="3">
    <location>
        <position position="58"/>
    </location>
    <ligand>
        <name>substrate</name>
    </ligand>
</feature>
<feature type="active site" description="Proton donor/acceptor" evidence="2">
    <location>
        <position position="84"/>
    </location>
</feature>
<dbReference type="SUPFAM" id="SSF53254">
    <property type="entry name" value="Phosphoglycerate mutase-like"/>
    <property type="match status" value="1"/>
</dbReference>
<evidence type="ECO:0000256" key="2">
    <source>
        <dbReference type="PIRSR" id="PIRSR613078-1"/>
    </source>
</evidence>
<dbReference type="InterPro" id="IPR013078">
    <property type="entry name" value="His_Pase_superF_clade-1"/>
</dbReference>
<dbReference type="GO" id="GO:0005829">
    <property type="term" value="C:cytosol"/>
    <property type="evidence" value="ECO:0007669"/>
    <property type="project" value="TreeGrafter"/>
</dbReference>
<feature type="binding site" evidence="3">
    <location>
        <begin position="8"/>
        <end position="15"/>
    </location>
    <ligand>
        <name>substrate</name>
    </ligand>
</feature>
<dbReference type="PROSITE" id="PS00175">
    <property type="entry name" value="PG_MUTASE"/>
    <property type="match status" value="1"/>
</dbReference>
<dbReference type="InterPro" id="IPR029033">
    <property type="entry name" value="His_PPase_superfam"/>
</dbReference>
<dbReference type="STRING" id="1051891.A0A0C3QV68"/>
<name>A0A0C3QV68_9AGAM</name>
<evidence type="ECO:0000256" key="1">
    <source>
        <dbReference type="ARBA" id="ARBA00022801"/>
    </source>
</evidence>
<keyword evidence="1" id="KW-0378">Hydrolase</keyword>
<dbReference type="GO" id="GO:0043456">
    <property type="term" value="P:regulation of pentose-phosphate shunt"/>
    <property type="evidence" value="ECO:0007669"/>
    <property type="project" value="TreeGrafter"/>
</dbReference>
<dbReference type="GO" id="GO:0045820">
    <property type="term" value="P:negative regulation of glycolytic process"/>
    <property type="evidence" value="ECO:0007669"/>
    <property type="project" value="TreeGrafter"/>
</dbReference>
<reference evidence="6" key="2">
    <citation type="submission" date="2015-01" db="EMBL/GenBank/DDBJ databases">
        <title>Evolutionary Origins and Diversification of the Mycorrhizal Mutualists.</title>
        <authorList>
            <consortium name="DOE Joint Genome Institute"/>
            <consortium name="Mycorrhizal Genomics Consortium"/>
            <person name="Kohler A."/>
            <person name="Kuo A."/>
            <person name="Nagy L.G."/>
            <person name="Floudas D."/>
            <person name="Copeland A."/>
            <person name="Barry K.W."/>
            <person name="Cichocki N."/>
            <person name="Veneault-Fourrey C."/>
            <person name="LaButti K."/>
            <person name="Lindquist E.A."/>
            <person name="Lipzen A."/>
            <person name="Lundell T."/>
            <person name="Morin E."/>
            <person name="Murat C."/>
            <person name="Riley R."/>
            <person name="Ohm R."/>
            <person name="Sun H."/>
            <person name="Tunlid A."/>
            <person name="Henrissat B."/>
            <person name="Grigoriev I.V."/>
            <person name="Hibbett D.S."/>
            <person name="Martin F."/>
        </authorList>
    </citation>
    <scope>NUCLEOTIDE SEQUENCE [LARGE SCALE GENOMIC DNA]</scope>
    <source>
        <strain evidence="6">MUT 4182</strain>
    </source>
</reference>
<dbReference type="PANTHER" id="PTHR46517:SF1">
    <property type="entry name" value="FRUCTOSE-2,6-BISPHOSPHATASE TIGAR"/>
    <property type="match status" value="1"/>
</dbReference>
<dbReference type="InterPro" id="IPR051695">
    <property type="entry name" value="Phosphoglycerate_Mutase"/>
</dbReference>
<evidence type="ECO:0000256" key="4">
    <source>
        <dbReference type="SAM" id="MobiDB-lite"/>
    </source>
</evidence>
<sequence>MITLTLVRHGESTDNLKGIWAGWKDAPLSNHGLNQAKAVGEYFAQYPINAIYASPLKRALTTAQQIEKQNQSKPPLTITPLIREQHFGEAEGNPWAPSITPNPKGPNDPNATGRLGVIDPKTNKKVYPVQPGRSAKFPAGESQDDVAERTGEAFDEFVMPFVRKSVGKPAGEVNVLFVSHGIAISETIGAIYSRATNGRGVDPNSWSGGLRNTAWSRLVIGMEGEKLEYDGEELHVEVGSPHNEGVDDGEKLADAVESANPPTPEIEKREPRHKEIVVKVVSVNQYTHLDGVVRQKGGIGSMAHDDTQKAITDFFGGGGKSKEEKEKDAMDVDTSTGSNL</sequence>
<evidence type="ECO:0000313" key="6">
    <source>
        <dbReference type="Proteomes" id="UP000054248"/>
    </source>
</evidence>